<keyword evidence="2" id="KW-0012">Acyltransferase</keyword>
<dbReference type="AlphaFoldDB" id="A0A4Y8UJX1"/>
<sequence>MPANNHSSHIISHCLWRDDSEILLAVRIAVFVAEQGVPLALEVDHHDARADHWLVRSADGAAIGCARLLEDGKIGRLAVLKQWRGRGIATQLMAAIEAFARRRGCTKLQLGAQLQALEFYRRLGYREYGKPFDDAGIAHMNMVKELQ</sequence>
<evidence type="ECO:0000256" key="2">
    <source>
        <dbReference type="ARBA" id="ARBA00023315"/>
    </source>
</evidence>
<dbReference type="InterPro" id="IPR050832">
    <property type="entry name" value="Bact_Acetyltransf"/>
</dbReference>
<name>A0A4Y8UJX1_9GAMM</name>
<evidence type="ECO:0000259" key="3">
    <source>
        <dbReference type="PROSITE" id="PS51186"/>
    </source>
</evidence>
<reference evidence="4 5" key="1">
    <citation type="submission" date="2019-03" db="EMBL/GenBank/DDBJ databases">
        <title>Draft genome of Gammaproteobacteria bacterium LSUCC0057, a member of the SAR92 clade.</title>
        <authorList>
            <person name="Lanclos V.C."/>
            <person name="Doiron C."/>
            <person name="Henson M.W."/>
            <person name="Thrash J.C."/>
        </authorList>
    </citation>
    <scope>NUCLEOTIDE SEQUENCE [LARGE SCALE GENOMIC DNA]</scope>
    <source>
        <strain evidence="4 5">LSUCC0057</strain>
    </source>
</reference>
<comment type="caution">
    <text evidence="4">The sequence shown here is derived from an EMBL/GenBank/DDBJ whole genome shotgun (WGS) entry which is preliminary data.</text>
</comment>
<dbReference type="OrthoDB" id="9796171at2"/>
<gene>
    <name evidence="4" type="ORF">E3W66_03410</name>
</gene>
<evidence type="ECO:0000313" key="5">
    <source>
        <dbReference type="Proteomes" id="UP000298133"/>
    </source>
</evidence>
<proteinExistence type="predicted"/>
<evidence type="ECO:0000256" key="1">
    <source>
        <dbReference type="ARBA" id="ARBA00022679"/>
    </source>
</evidence>
<keyword evidence="5" id="KW-1185">Reference proteome</keyword>
<dbReference type="CDD" id="cd04301">
    <property type="entry name" value="NAT_SF"/>
    <property type="match status" value="1"/>
</dbReference>
<feature type="domain" description="N-acetyltransferase" evidence="3">
    <location>
        <begin position="10"/>
        <end position="147"/>
    </location>
</feature>
<protein>
    <submittedName>
        <fullName evidence="4">GNAT family N-acetyltransferase</fullName>
    </submittedName>
</protein>
<dbReference type="PROSITE" id="PS51186">
    <property type="entry name" value="GNAT"/>
    <property type="match status" value="1"/>
</dbReference>
<dbReference type="InterPro" id="IPR000182">
    <property type="entry name" value="GNAT_dom"/>
</dbReference>
<dbReference type="GO" id="GO:0016747">
    <property type="term" value="F:acyltransferase activity, transferring groups other than amino-acyl groups"/>
    <property type="evidence" value="ECO:0007669"/>
    <property type="project" value="InterPro"/>
</dbReference>
<dbReference type="Pfam" id="PF13673">
    <property type="entry name" value="Acetyltransf_10"/>
    <property type="match status" value="1"/>
</dbReference>
<dbReference type="PANTHER" id="PTHR43877">
    <property type="entry name" value="AMINOALKYLPHOSPHONATE N-ACETYLTRANSFERASE-RELATED-RELATED"/>
    <property type="match status" value="1"/>
</dbReference>
<keyword evidence="1 4" id="KW-0808">Transferase</keyword>
<dbReference type="PANTHER" id="PTHR43877:SF2">
    <property type="entry name" value="AMINOALKYLPHOSPHONATE N-ACETYLTRANSFERASE-RELATED"/>
    <property type="match status" value="1"/>
</dbReference>
<accession>A0A4Y8UJX1</accession>
<organism evidence="4 5">
    <name type="scientific">Gammaproteobacteria bacterium LSUCC0057</name>
    <dbReference type="NCBI Taxonomy" id="2559237"/>
    <lineage>
        <taxon>Bacteria</taxon>
        <taxon>Pseudomonadati</taxon>
        <taxon>Pseudomonadota</taxon>
        <taxon>Gammaproteobacteria</taxon>
        <taxon>Cellvibrionales</taxon>
        <taxon>Porticoccaceae</taxon>
        <taxon>SAR92 clade</taxon>
    </lineage>
</organism>
<dbReference type="EMBL" id="SPIA01000001">
    <property type="protein sequence ID" value="TFH69000.1"/>
    <property type="molecule type" value="Genomic_DNA"/>
</dbReference>
<dbReference type="SUPFAM" id="SSF55729">
    <property type="entry name" value="Acyl-CoA N-acyltransferases (Nat)"/>
    <property type="match status" value="1"/>
</dbReference>
<dbReference type="Proteomes" id="UP000298133">
    <property type="component" value="Unassembled WGS sequence"/>
</dbReference>
<evidence type="ECO:0000313" key="4">
    <source>
        <dbReference type="EMBL" id="TFH69000.1"/>
    </source>
</evidence>
<dbReference type="InterPro" id="IPR016181">
    <property type="entry name" value="Acyl_CoA_acyltransferase"/>
</dbReference>
<dbReference type="Gene3D" id="3.40.630.30">
    <property type="match status" value="1"/>
</dbReference>